<dbReference type="EMBL" id="JAPWGY010000003">
    <property type="protein sequence ID" value="MCZ4280997.1"/>
    <property type="molecule type" value="Genomic_DNA"/>
</dbReference>
<dbReference type="RefSeq" id="WP_269423182.1">
    <property type="nucleotide sequence ID" value="NZ_JAPWGY010000003.1"/>
</dbReference>
<sequence>MPPPFEIRQHDPWLDVVFPAPQRMLSWALVNGGYTLAREVCWLQVSNADLPPDCDPVALLQDKLQERDLGDAVGLMTSRQVRYHHIATEPEGEVQVSAVMTLGLSNALSVKGETTAPLIDPPAAGTINLLCHVSLPLNDQALLEASSIATQARTAALLEFNWIAPGQKHPTTGTGTDCIVISCPTLSPATTSSSSAESFAGLHTDCGKAIGKAVYNVTREAALTWFRQKNIPLKGQKLPPAKTGSSVQTLVSKPPPL</sequence>
<dbReference type="PANTHER" id="PTHR35336:SF5">
    <property type="entry name" value="ADENOSYLCOBINAMIDE AMIDOHYDROLASE"/>
    <property type="match status" value="1"/>
</dbReference>
<evidence type="ECO:0000256" key="1">
    <source>
        <dbReference type="SAM" id="MobiDB-lite"/>
    </source>
</evidence>
<name>A0ABT4LIU2_9PROT</name>
<comment type="caution">
    <text evidence="2">The sequence shown here is derived from an EMBL/GenBank/DDBJ whole genome shotgun (WGS) entry which is preliminary data.</text>
</comment>
<dbReference type="InterPro" id="IPR002808">
    <property type="entry name" value="AdoCbi_amidolase"/>
</dbReference>
<dbReference type="PANTHER" id="PTHR35336">
    <property type="entry name" value="ADENOSYLCOBINAMIDE AMIDOHYDROLASE"/>
    <property type="match status" value="1"/>
</dbReference>
<proteinExistence type="predicted"/>
<evidence type="ECO:0000313" key="3">
    <source>
        <dbReference type="Proteomes" id="UP001069802"/>
    </source>
</evidence>
<dbReference type="Pfam" id="PF01955">
    <property type="entry name" value="CbiZ"/>
    <property type="match status" value="1"/>
</dbReference>
<dbReference type="Proteomes" id="UP001069802">
    <property type="component" value="Unassembled WGS sequence"/>
</dbReference>
<keyword evidence="3" id="KW-1185">Reference proteome</keyword>
<feature type="region of interest" description="Disordered" evidence="1">
    <location>
        <begin position="236"/>
        <end position="257"/>
    </location>
</feature>
<dbReference type="InterPro" id="IPR052209">
    <property type="entry name" value="CbiZ"/>
</dbReference>
<reference evidence="2" key="1">
    <citation type="submission" date="2022-12" db="EMBL/GenBank/DDBJ databases">
        <title>Bacterial isolates from different developmental stages of Nematostella vectensis.</title>
        <authorList>
            <person name="Fraune S."/>
        </authorList>
    </citation>
    <scope>NUCLEOTIDE SEQUENCE</scope>
    <source>
        <strain evidence="2">G21630-S1</strain>
    </source>
</reference>
<organism evidence="2 3">
    <name type="scientific">Kiloniella laminariae</name>
    <dbReference type="NCBI Taxonomy" id="454162"/>
    <lineage>
        <taxon>Bacteria</taxon>
        <taxon>Pseudomonadati</taxon>
        <taxon>Pseudomonadota</taxon>
        <taxon>Alphaproteobacteria</taxon>
        <taxon>Rhodospirillales</taxon>
        <taxon>Kiloniellaceae</taxon>
        <taxon>Kiloniella</taxon>
    </lineage>
</organism>
<protein>
    <submittedName>
        <fullName evidence="2">Adenosylcobinamide amidohydrolase</fullName>
    </submittedName>
</protein>
<evidence type="ECO:0000313" key="2">
    <source>
        <dbReference type="EMBL" id="MCZ4280997.1"/>
    </source>
</evidence>
<gene>
    <name evidence="2" type="ORF">O4H49_09430</name>
</gene>
<accession>A0ABT4LIU2</accession>